<dbReference type="PRINTS" id="PR00455">
    <property type="entry name" value="HTHTETR"/>
</dbReference>
<comment type="caution">
    <text evidence="8">The sequence shown here is derived from an EMBL/GenBank/DDBJ whole genome shotgun (WGS) entry which is preliminary data.</text>
</comment>
<dbReference type="PANTHER" id="PTHR30055">
    <property type="entry name" value="HTH-TYPE TRANSCRIPTIONAL REGULATOR RUTR"/>
    <property type="match status" value="1"/>
</dbReference>
<dbReference type="Proteomes" id="UP001527882">
    <property type="component" value="Unassembled WGS sequence"/>
</dbReference>
<evidence type="ECO:0000259" key="7">
    <source>
        <dbReference type="PROSITE" id="PS50977"/>
    </source>
</evidence>
<dbReference type="Gene3D" id="1.10.357.10">
    <property type="entry name" value="Tetracycline Repressor, domain 2"/>
    <property type="match status" value="1"/>
</dbReference>
<protein>
    <submittedName>
        <fullName evidence="8">TetR/AcrR family transcriptional regulator C-terminal domain-containing protein</fullName>
    </submittedName>
</protein>
<name>A0ABT4Q977_9BACL</name>
<reference evidence="8 9" key="1">
    <citation type="submission" date="2022-12" db="EMBL/GenBank/DDBJ databases">
        <title>Draft genome sequence of Paenibacillus sp. dW9.</title>
        <authorList>
            <person name="Choi E.-W."/>
            <person name="Kim D.-U."/>
        </authorList>
    </citation>
    <scope>NUCLEOTIDE SEQUENCE [LARGE SCALE GENOMIC DNA]</scope>
    <source>
        <strain evidence="9">dW9</strain>
    </source>
</reference>
<dbReference type="Pfam" id="PF02909">
    <property type="entry name" value="TetR_C_1"/>
    <property type="match status" value="1"/>
</dbReference>
<keyword evidence="4" id="KW-0804">Transcription</keyword>
<evidence type="ECO:0000256" key="4">
    <source>
        <dbReference type="ARBA" id="ARBA00023163"/>
    </source>
</evidence>
<dbReference type="InterPro" id="IPR004111">
    <property type="entry name" value="Repressor_TetR_C"/>
</dbReference>
<dbReference type="EMBL" id="JAQAGZ010000008">
    <property type="protein sequence ID" value="MCZ8513410.1"/>
    <property type="molecule type" value="Genomic_DNA"/>
</dbReference>
<dbReference type="InterPro" id="IPR003012">
    <property type="entry name" value="Tet_transcr_reg_TetR"/>
</dbReference>
<dbReference type="RefSeq" id="WP_269881930.1">
    <property type="nucleotide sequence ID" value="NZ_JAQAGZ010000008.1"/>
</dbReference>
<dbReference type="InterPro" id="IPR001647">
    <property type="entry name" value="HTH_TetR"/>
</dbReference>
<accession>A0ABT4Q977</accession>
<evidence type="ECO:0000313" key="9">
    <source>
        <dbReference type="Proteomes" id="UP001527882"/>
    </source>
</evidence>
<proteinExistence type="predicted"/>
<dbReference type="InterPro" id="IPR050109">
    <property type="entry name" value="HTH-type_TetR-like_transc_reg"/>
</dbReference>
<dbReference type="PANTHER" id="PTHR30055:SF151">
    <property type="entry name" value="TRANSCRIPTIONAL REGULATORY PROTEIN"/>
    <property type="match status" value="1"/>
</dbReference>
<evidence type="ECO:0000256" key="1">
    <source>
        <dbReference type="ARBA" id="ARBA00022491"/>
    </source>
</evidence>
<organism evidence="8 9">
    <name type="scientific">Paenibacillus gyeongsangnamensis</name>
    <dbReference type="NCBI Taxonomy" id="3388067"/>
    <lineage>
        <taxon>Bacteria</taxon>
        <taxon>Bacillati</taxon>
        <taxon>Bacillota</taxon>
        <taxon>Bacilli</taxon>
        <taxon>Bacillales</taxon>
        <taxon>Paenibacillaceae</taxon>
        <taxon>Paenibacillus</taxon>
    </lineage>
</organism>
<keyword evidence="1" id="KW-0678">Repressor</keyword>
<dbReference type="SUPFAM" id="SSF48498">
    <property type="entry name" value="Tetracyclin repressor-like, C-terminal domain"/>
    <property type="match status" value="1"/>
</dbReference>
<keyword evidence="9" id="KW-1185">Reference proteome</keyword>
<feature type="domain" description="HTH tetR-type" evidence="7">
    <location>
        <begin position="26"/>
        <end position="86"/>
    </location>
</feature>
<dbReference type="Gene3D" id="1.10.10.60">
    <property type="entry name" value="Homeodomain-like"/>
    <property type="match status" value="1"/>
</dbReference>
<keyword evidence="3 5" id="KW-0238">DNA-binding</keyword>
<dbReference type="InterPro" id="IPR036271">
    <property type="entry name" value="Tet_transcr_reg_TetR-rel_C_sf"/>
</dbReference>
<dbReference type="PRINTS" id="PR00400">
    <property type="entry name" value="TETREPRESSOR"/>
</dbReference>
<dbReference type="PROSITE" id="PS50977">
    <property type="entry name" value="HTH_TETR_2"/>
    <property type="match status" value="1"/>
</dbReference>
<evidence type="ECO:0000256" key="2">
    <source>
        <dbReference type="ARBA" id="ARBA00023015"/>
    </source>
</evidence>
<dbReference type="SUPFAM" id="SSF46689">
    <property type="entry name" value="Homeodomain-like"/>
    <property type="match status" value="1"/>
</dbReference>
<feature type="DNA-binding region" description="H-T-H motif" evidence="5">
    <location>
        <begin position="49"/>
        <end position="68"/>
    </location>
</feature>
<evidence type="ECO:0000256" key="3">
    <source>
        <dbReference type="ARBA" id="ARBA00023125"/>
    </source>
</evidence>
<gene>
    <name evidence="8" type="ORF">O9H85_13420</name>
</gene>
<evidence type="ECO:0000313" key="8">
    <source>
        <dbReference type="EMBL" id="MCZ8513410.1"/>
    </source>
</evidence>
<feature type="region of interest" description="Disordered" evidence="6">
    <location>
        <begin position="1"/>
        <end position="24"/>
    </location>
</feature>
<evidence type="ECO:0000256" key="6">
    <source>
        <dbReference type="SAM" id="MobiDB-lite"/>
    </source>
</evidence>
<keyword evidence="2" id="KW-0805">Transcription regulation</keyword>
<sequence>MARRRIHQQAADKPDGPSESEQLHTPLDRARILEAVLTILEAEGLAGISMRKIADTLGVKAAALYYHVKDKEQLLHWLAERISSEVEFPGKELTWQEQLREWALRFRRALLRYRDAVPIMGATFAATPTRLAHIEYLFRILAESGFKDKHIPWLSSMLKNYVFGFVEEESRLTERAKREHLNVDDMDKVYKEQFQSLSRELYPHMARLASHTTATDLDDEFLFGIQVLLNGFEAKLANSHLPG</sequence>
<dbReference type="InterPro" id="IPR009057">
    <property type="entry name" value="Homeodomain-like_sf"/>
</dbReference>
<dbReference type="Pfam" id="PF00440">
    <property type="entry name" value="TetR_N"/>
    <property type="match status" value="1"/>
</dbReference>
<evidence type="ECO:0000256" key="5">
    <source>
        <dbReference type="PROSITE-ProRule" id="PRU00335"/>
    </source>
</evidence>